<keyword evidence="2" id="KW-1185">Reference proteome</keyword>
<evidence type="ECO:0000313" key="2">
    <source>
        <dbReference type="Proteomes" id="UP000772434"/>
    </source>
</evidence>
<gene>
    <name evidence="1" type="ORF">BDP27DRAFT_1319072</name>
</gene>
<accession>A0A9P5UBM4</accession>
<comment type="caution">
    <text evidence="1">The sequence shown here is derived from an EMBL/GenBank/DDBJ whole genome shotgun (WGS) entry which is preliminary data.</text>
</comment>
<dbReference type="AlphaFoldDB" id="A0A9P5UBM4"/>
<dbReference type="Proteomes" id="UP000772434">
    <property type="component" value="Unassembled WGS sequence"/>
</dbReference>
<reference evidence="1" key="1">
    <citation type="submission" date="2020-11" db="EMBL/GenBank/DDBJ databases">
        <authorList>
            <consortium name="DOE Joint Genome Institute"/>
            <person name="Ahrendt S."/>
            <person name="Riley R."/>
            <person name="Andreopoulos W."/>
            <person name="Labutti K."/>
            <person name="Pangilinan J."/>
            <person name="Ruiz-Duenas F.J."/>
            <person name="Barrasa J.M."/>
            <person name="Sanchez-Garcia M."/>
            <person name="Camarero S."/>
            <person name="Miyauchi S."/>
            <person name="Serrano A."/>
            <person name="Linde D."/>
            <person name="Babiker R."/>
            <person name="Drula E."/>
            <person name="Ayuso-Fernandez I."/>
            <person name="Pacheco R."/>
            <person name="Padilla G."/>
            <person name="Ferreira P."/>
            <person name="Barriuso J."/>
            <person name="Kellner H."/>
            <person name="Castanera R."/>
            <person name="Alfaro M."/>
            <person name="Ramirez L."/>
            <person name="Pisabarro A.G."/>
            <person name="Kuo A."/>
            <person name="Tritt A."/>
            <person name="Lipzen A."/>
            <person name="He G."/>
            <person name="Yan M."/>
            <person name="Ng V."/>
            <person name="Cullen D."/>
            <person name="Martin F."/>
            <person name="Rosso M.-N."/>
            <person name="Henrissat B."/>
            <person name="Hibbett D."/>
            <person name="Martinez A.T."/>
            <person name="Grigoriev I.V."/>
        </authorList>
    </citation>
    <scope>NUCLEOTIDE SEQUENCE</scope>
    <source>
        <strain evidence="1">AH 40177</strain>
    </source>
</reference>
<dbReference type="EMBL" id="JADNRY010000019">
    <property type="protein sequence ID" value="KAF9073231.1"/>
    <property type="molecule type" value="Genomic_DNA"/>
</dbReference>
<sequence>MNFCGYLDALLVTPIIAKPVVCTRVTVPIIRYRIPTAISVMSTISTIVCSARTIPIIVSIVSTTNIITKISRVISTSKTRRRRVSECNRYEDVAIKISSHIVGYIVDYIVVVLLGRVIHL</sequence>
<evidence type="ECO:0000313" key="1">
    <source>
        <dbReference type="EMBL" id="KAF9073231.1"/>
    </source>
</evidence>
<proteinExistence type="predicted"/>
<protein>
    <submittedName>
        <fullName evidence="1">Uncharacterized protein</fullName>
    </submittedName>
</protein>
<name>A0A9P5UBM4_9AGAR</name>
<organism evidence="1 2">
    <name type="scientific">Rhodocollybia butyracea</name>
    <dbReference type="NCBI Taxonomy" id="206335"/>
    <lineage>
        <taxon>Eukaryota</taxon>
        <taxon>Fungi</taxon>
        <taxon>Dikarya</taxon>
        <taxon>Basidiomycota</taxon>
        <taxon>Agaricomycotina</taxon>
        <taxon>Agaricomycetes</taxon>
        <taxon>Agaricomycetidae</taxon>
        <taxon>Agaricales</taxon>
        <taxon>Marasmiineae</taxon>
        <taxon>Omphalotaceae</taxon>
        <taxon>Rhodocollybia</taxon>
    </lineage>
</organism>